<evidence type="ECO:0000313" key="4">
    <source>
        <dbReference type="Proteomes" id="UP000547510"/>
    </source>
</evidence>
<dbReference type="Pfam" id="PF07739">
    <property type="entry name" value="TipAS"/>
    <property type="match status" value="1"/>
</dbReference>
<proteinExistence type="predicted"/>
<dbReference type="SUPFAM" id="SSF46955">
    <property type="entry name" value="Putative DNA-binding domain"/>
    <property type="match status" value="1"/>
</dbReference>
<keyword evidence="4" id="KW-1185">Reference proteome</keyword>
<dbReference type="RefSeq" id="WP_184689106.1">
    <property type="nucleotide sequence ID" value="NZ_JACHJN010000002.1"/>
</dbReference>
<accession>A0A841CBA0</accession>
<evidence type="ECO:0000313" key="3">
    <source>
        <dbReference type="EMBL" id="MBB5954679.1"/>
    </source>
</evidence>
<dbReference type="InterPro" id="IPR047057">
    <property type="entry name" value="MerR_fam"/>
</dbReference>
<dbReference type="InterPro" id="IPR009061">
    <property type="entry name" value="DNA-bd_dom_put_sf"/>
</dbReference>
<dbReference type="InterPro" id="IPR036244">
    <property type="entry name" value="TipA-like_antibiotic-bd"/>
</dbReference>
<dbReference type="InterPro" id="IPR012925">
    <property type="entry name" value="TipAS_dom"/>
</dbReference>
<dbReference type="Gene3D" id="1.10.1660.10">
    <property type="match status" value="1"/>
</dbReference>
<reference evidence="3 4" key="1">
    <citation type="submission" date="2020-08" db="EMBL/GenBank/DDBJ databases">
        <title>Genomic Encyclopedia of Type Strains, Phase III (KMG-III): the genomes of soil and plant-associated and newly described type strains.</title>
        <authorList>
            <person name="Whitman W."/>
        </authorList>
    </citation>
    <scope>NUCLEOTIDE SEQUENCE [LARGE SCALE GENOMIC DNA]</scope>
    <source>
        <strain evidence="3 4">CECT 8640</strain>
    </source>
</reference>
<comment type="caution">
    <text evidence="3">The sequence shown here is derived from an EMBL/GenBank/DDBJ whole genome shotgun (WGS) entry which is preliminary data.</text>
</comment>
<dbReference type="PANTHER" id="PTHR30204">
    <property type="entry name" value="REDOX-CYCLING DRUG-SENSING TRANSCRIPTIONAL ACTIVATOR SOXR"/>
    <property type="match status" value="1"/>
</dbReference>
<protein>
    <submittedName>
        <fullName evidence="3">DNA-binding transcriptional MerR regulator</fullName>
    </submittedName>
</protein>
<keyword evidence="1 3" id="KW-0238">DNA-binding</keyword>
<dbReference type="PROSITE" id="PS50937">
    <property type="entry name" value="HTH_MERR_2"/>
    <property type="match status" value="1"/>
</dbReference>
<gene>
    <name evidence="3" type="ORF">FHS29_001249</name>
</gene>
<dbReference type="GO" id="GO:0003700">
    <property type="term" value="F:DNA-binding transcription factor activity"/>
    <property type="evidence" value="ECO:0007669"/>
    <property type="project" value="InterPro"/>
</dbReference>
<dbReference type="PANTHER" id="PTHR30204:SF97">
    <property type="entry name" value="MERR FAMILY REGULATORY PROTEIN"/>
    <property type="match status" value="1"/>
</dbReference>
<dbReference type="SUPFAM" id="SSF89082">
    <property type="entry name" value="Antibiotic binding domain of TipA-like multidrug resistance regulators"/>
    <property type="match status" value="1"/>
</dbReference>
<name>A0A841CBA0_9PSEU</name>
<dbReference type="Gene3D" id="1.10.490.50">
    <property type="entry name" value="Antibiotic binding domain of TipA-like multidrug resistance regulators"/>
    <property type="match status" value="1"/>
</dbReference>
<dbReference type="SMART" id="SM00422">
    <property type="entry name" value="HTH_MERR"/>
    <property type="match status" value="1"/>
</dbReference>
<organism evidence="3 4">
    <name type="scientific">Saccharothrix tamanrassetensis</name>
    <dbReference type="NCBI Taxonomy" id="1051531"/>
    <lineage>
        <taxon>Bacteria</taxon>
        <taxon>Bacillati</taxon>
        <taxon>Actinomycetota</taxon>
        <taxon>Actinomycetes</taxon>
        <taxon>Pseudonocardiales</taxon>
        <taxon>Pseudonocardiaceae</taxon>
        <taxon>Saccharothrix</taxon>
    </lineage>
</organism>
<dbReference type="Pfam" id="PF13411">
    <property type="entry name" value="MerR_1"/>
    <property type="match status" value="1"/>
</dbReference>
<evidence type="ECO:0000256" key="1">
    <source>
        <dbReference type="ARBA" id="ARBA00023125"/>
    </source>
</evidence>
<feature type="domain" description="HTH merR-type" evidence="2">
    <location>
        <begin position="2"/>
        <end position="71"/>
    </location>
</feature>
<dbReference type="EMBL" id="JACHJN010000002">
    <property type="protein sequence ID" value="MBB5954679.1"/>
    <property type="molecule type" value="Genomic_DNA"/>
</dbReference>
<evidence type="ECO:0000259" key="2">
    <source>
        <dbReference type="PROSITE" id="PS50937"/>
    </source>
</evidence>
<dbReference type="GO" id="GO:0003677">
    <property type="term" value="F:DNA binding"/>
    <property type="evidence" value="ECO:0007669"/>
    <property type="project" value="UniProtKB-KW"/>
</dbReference>
<dbReference type="InterPro" id="IPR000551">
    <property type="entry name" value="MerR-type_HTH_dom"/>
</dbReference>
<dbReference type="AlphaFoldDB" id="A0A841CBA0"/>
<sequence length="253" mass="29304">MAWSIAEVARMSKVTSRTLRHYDSIGLLAPAWVGSNGYRYYEREQLLRLQQILLLRDLGLNLETVSEVLDGRHRTVDVLRNHQQWLHAEQERLGLLAETVAKTIRELEGGEHNMKMEELFDGFDADRQARYEAELVERYGDCTQQHIDDGKRRMQDWKREDADKFMAEWRAVAKAYGELFDAGVAADAPEALEVTDRHYRWICLSWTPNRESYTGLGQLYVDAPDFKVQFDAHAEGLAEWVRDAIAAYARARL</sequence>
<dbReference type="Proteomes" id="UP000547510">
    <property type="component" value="Unassembled WGS sequence"/>
</dbReference>